<evidence type="ECO:0000256" key="2">
    <source>
        <dbReference type="ARBA" id="ARBA00022750"/>
    </source>
</evidence>
<dbReference type="InterPro" id="IPR018061">
    <property type="entry name" value="Retropepsins"/>
</dbReference>
<evidence type="ECO:0000313" key="6">
    <source>
        <dbReference type="Proteomes" id="UP000603793"/>
    </source>
</evidence>
<keyword evidence="1" id="KW-0645">Protease</keyword>
<feature type="non-terminal residue" evidence="5">
    <location>
        <position position="1"/>
    </location>
</feature>
<dbReference type="InterPro" id="IPR051592">
    <property type="entry name" value="HERV-K_Pro_peptidase_A2"/>
</dbReference>
<dbReference type="GO" id="GO:0006508">
    <property type="term" value="P:proteolysis"/>
    <property type="evidence" value="ECO:0007669"/>
    <property type="project" value="UniProtKB-KW"/>
</dbReference>
<keyword evidence="3" id="KW-0378">Hydrolase</keyword>
<dbReference type="Proteomes" id="UP000603793">
    <property type="component" value="Unassembled WGS sequence"/>
</dbReference>
<evidence type="ECO:0000313" key="5">
    <source>
        <dbReference type="EMBL" id="NXD58086.1"/>
    </source>
</evidence>
<dbReference type="InterPro" id="IPR001995">
    <property type="entry name" value="Peptidase_A2_cat"/>
</dbReference>
<evidence type="ECO:0000256" key="3">
    <source>
        <dbReference type="ARBA" id="ARBA00022801"/>
    </source>
</evidence>
<feature type="domain" description="Peptidase A2" evidence="4">
    <location>
        <begin position="206"/>
        <end position="249"/>
    </location>
</feature>
<organism evidence="5 6">
    <name type="scientific">Corvus moneduloides</name>
    <name type="common">New Caledonian crow</name>
    <dbReference type="NCBI Taxonomy" id="1196302"/>
    <lineage>
        <taxon>Eukaryota</taxon>
        <taxon>Metazoa</taxon>
        <taxon>Chordata</taxon>
        <taxon>Craniata</taxon>
        <taxon>Vertebrata</taxon>
        <taxon>Euteleostomi</taxon>
        <taxon>Archelosauria</taxon>
        <taxon>Archosauria</taxon>
        <taxon>Dinosauria</taxon>
        <taxon>Saurischia</taxon>
        <taxon>Theropoda</taxon>
        <taxon>Coelurosauria</taxon>
        <taxon>Aves</taxon>
        <taxon>Neognathae</taxon>
        <taxon>Neoaves</taxon>
        <taxon>Telluraves</taxon>
        <taxon>Australaves</taxon>
        <taxon>Passeriformes</taxon>
        <taxon>Corvoidea</taxon>
        <taxon>Corvidae</taxon>
        <taxon>Corvus</taxon>
    </lineage>
</organism>
<feature type="non-terminal residue" evidence="5">
    <location>
        <position position="249"/>
    </location>
</feature>
<dbReference type="InterPro" id="IPR001969">
    <property type="entry name" value="Aspartic_peptidase_AS"/>
</dbReference>
<dbReference type="PROSITE" id="PS50175">
    <property type="entry name" value="ASP_PROT_RETROV"/>
    <property type="match status" value="1"/>
</dbReference>
<dbReference type="EMBL" id="WBNF01000372">
    <property type="protein sequence ID" value="NXD58086.1"/>
    <property type="molecule type" value="Genomic_DNA"/>
</dbReference>
<proteinExistence type="predicted"/>
<keyword evidence="2" id="KW-0064">Aspartyl protease</keyword>
<evidence type="ECO:0000259" key="4">
    <source>
        <dbReference type="PROSITE" id="PS50175"/>
    </source>
</evidence>
<dbReference type="Gene3D" id="2.40.70.10">
    <property type="entry name" value="Acid Proteases"/>
    <property type="match status" value="1"/>
</dbReference>
<dbReference type="GO" id="GO:0004190">
    <property type="term" value="F:aspartic-type endopeptidase activity"/>
    <property type="evidence" value="ECO:0007669"/>
    <property type="project" value="UniProtKB-KW"/>
</dbReference>
<dbReference type="Pfam" id="PF00692">
    <property type="entry name" value="dUTPase"/>
    <property type="match status" value="1"/>
</dbReference>
<dbReference type="Gene3D" id="2.70.40.10">
    <property type="match status" value="1"/>
</dbReference>
<protein>
    <submittedName>
        <fullName evidence="5">POK9 protein</fullName>
    </submittedName>
</protein>
<dbReference type="InterPro" id="IPR029054">
    <property type="entry name" value="dUTPase-like"/>
</dbReference>
<comment type="caution">
    <text evidence="5">The sequence shown here is derived from an EMBL/GenBank/DDBJ whole genome shotgun (WGS) entry which is preliminary data.</text>
</comment>
<sequence>QLRATVNESGIKGEPTHQMLDFLWGSMLLLLNDVKNITKLILTQHQRMLTEQHFHLQPATQGSLGLDLATSINCTLIDNRPQRVPTGIKGPIVINRKAVGALLIGCSSATMEGLQILTGLIDADYTGEIQIMIQTLFPPMFIEKGTRLAQLVPLPVLTEGLSPIHSDPRGEGAFGSTGPAAMLTVSLKGQPRRQVTVTYQEETVTLTALLDTGADISIISSHHWPQHWPTFESDATVTGVGGLTLAHKS</sequence>
<dbReference type="InterPro" id="IPR036157">
    <property type="entry name" value="dUTPase-like_sf"/>
</dbReference>
<evidence type="ECO:0000256" key="1">
    <source>
        <dbReference type="ARBA" id="ARBA00022670"/>
    </source>
</evidence>
<reference evidence="5" key="1">
    <citation type="submission" date="2019-09" db="EMBL/GenBank/DDBJ databases">
        <title>Bird 10,000 Genomes (B10K) Project - Family phase.</title>
        <authorList>
            <person name="Zhang G."/>
        </authorList>
    </citation>
    <scope>NUCLEOTIDE SEQUENCE</scope>
    <source>
        <strain evidence="5">OUT-0060</strain>
        <tissue evidence="5">Blood</tissue>
    </source>
</reference>
<dbReference type="AlphaFoldDB" id="A0A851WWL5"/>
<dbReference type="InterPro" id="IPR021109">
    <property type="entry name" value="Peptidase_aspartic_dom_sf"/>
</dbReference>
<accession>A0A851WWL5</accession>
<gene>
    <name evidence="5" type="primary">Ervk9_4</name>
    <name evidence="5" type="ORF">CORMON_R11064</name>
</gene>
<dbReference type="PROSITE" id="PS00141">
    <property type="entry name" value="ASP_PROTEASE"/>
    <property type="match status" value="1"/>
</dbReference>
<name>A0A851WWL5_CORMO</name>
<dbReference type="SUPFAM" id="SSF51283">
    <property type="entry name" value="dUTPase-like"/>
    <property type="match status" value="1"/>
</dbReference>
<dbReference type="SUPFAM" id="SSF50630">
    <property type="entry name" value="Acid proteases"/>
    <property type="match status" value="1"/>
</dbReference>
<dbReference type="PANTHER" id="PTHR19422">
    <property type="entry name" value="GAG RETROVIRAL POLYPROTEIN"/>
    <property type="match status" value="1"/>
</dbReference>
<dbReference type="PANTHER" id="PTHR19422:SF123">
    <property type="entry name" value="RT1 CLASS I, LOCUS CE15"/>
    <property type="match status" value="1"/>
</dbReference>
<dbReference type="Pfam" id="PF00077">
    <property type="entry name" value="RVP"/>
    <property type="match status" value="1"/>
</dbReference>